<evidence type="ECO:0000313" key="5">
    <source>
        <dbReference type="EMBL" id="MDT7833224.1"/>
    </source>
</evidence>
<dbReference type="PROSITE" id="PS51118">
    <property type="entry name" value="HTH_HXLR"/>
    <property type="match status" value="1"/>
</dbReference>
<dbReference type="InterPro" id="IPR036390">
    <property type="entry name" value="WH_DNA-bd_sf"/>
</dbReference>
<proteinExistence type="predicted"/>
<comment type="caution">
    <text evidence="5">The sequence shown here is derived from an EMBL/GenBank/DDBJ whole genome shotgun (WGS) entry which is preliminary data.</text>
</comment>
<keyword evidence="6" id="KW-1185">Reference proteome</keyword>
<feature type="domain" description="HTH hxlR-type" evidence="4">
    <location>
        <begin position="22"/>
        <end position="121"/>
    </location>
</feature>
<dbReference type="EMBL" id="JAVTTO010000004">
    <property type="protein sequence ID" value="MDT7833224.1"/>
    <property type="molecule type" value="Genomic_DNA"/>
</dbReference>
<keyword evidence="3" id="KW-0804">Transcription</keyword>
<evidence type="ECO:0000256" key="2">
    <source>
        <dbReference type="ARBA" id="ARBA00023125"/>
    </source>
</evidence>
<dbReference type="RefSeq" id="WP_349242473.1">
    <property type="nucleotide sequence ID" value="NZ_JAVTTO010000004.1"/>
</dbReference>
<name>A0ABU3LHM5_9FLAO</name>
<dbReference type="InterPro" id="IPR002577">
    <property type="entry name" value="HTH_HxlR"/>
</dbReference>
<dbReference type="Pfam" id="PF01638">
    <property type="entry name" value="HxlR"/>
    <property type="match status" value="1"/>
</dbReference>
<evidence type="ECO:0000259" key="4">
    <source>
        <dbReference type="PROSITE" id="PS51118"/>
    </source>
</evidence>
<dbReference type="SUPFAM" id="SSF46785">
    <property type="entry name" value="Winged helix' DNA-binding domain"/>
    <property type="match status" value="1"/>
</dbReference>
<evidence type="ECO:0000256" key="3">
    <source>
        <dbReference type="ARBA" id="ARBA00023163"/>
    </source>
</evidence>
<accession>A0ABU3LHM5</accession>
<dbReference type="Gene3D" id="1.10.10.10">
    <property type="entry name" value="Winged helix-like DNA-binding domain superfamily/Winged helix DNA-binding domain"/>
    <property type="match status" value="1"/>
</dbReference>
<evidence type="ECO:0000256" key="1">
    <source>
        <dbReference type="ARBA" id="ARBA00023015"/>
    </source>
</evidence>
<gene>
    <name evidence="5" type="ORF">RQM59_12575</name>
</gene>
<evidence type="ECO:0000313" key="6">
    <source>
        <dbReference type="Proteomes" id="UP001257277"/>
    </source>
</evidence>
<keyword evidence="1" id="KW-0805">Transcription regulation</keyword>
<dbReference type="PANTHER" id="PTHR33204">
    <property type="entry name" value="TRANSCRIPTIONAL REGULATOR, MARR FAMILY"/>
    <property type="match status" value="1"/>
</dbReference>
<protein>
    <submittedName>
        <fullName evidence="5">Helix-turn-helix domain-containing protein</fullName>
    </submittedName>
</protein>
<keyword evidence="2" id="KW-0238">DNA-binding</keyword>
<organism evidence="5 6">
    <name type="scientific">Asprobacillus argus</name>
    <dbReference type="NCBI Taxonomy" id="3076534"/>
    <lineage>
        <taxon>Bacteria</taxon>
        <taxon>Pseudomonadati</taxon>
        <taxon>Bacteroidota</taxon>
        <taxon>Flavobacteriia</taxon>
        <taxon>Flavobacteriales</taxon>
        <taxon>Flavobacteriaceae</taxon>
        <taxon>Asprobacillus</taxon>
    </lineage>
</organism>
<sequence>MKNKELEDVKVPMKEHFGNYMLPIRDALEVFSGKWKVPIITALSFYKTCGFKELERIVEGITPKMLSKELKFLEENLLIIRKVEDTRPVTVSYSITEYGKLCAPVMSELYRWGVEHRKKVFDIDGEGWETC</sequence>
<reference evidence="5 6" key="1">
    <citation type="submission" date="2023-09" db="EMBL/GenBank/DDBJ databases">
        <title>Novel taxa isolated from Blanes Bay.</title>
        <authorList>
            <person name="Rey-Velasco X."/>
            <person name="Lucena T."/>
        </authorList>
    </citation>
    <scope>NUCLEOTIDE SEQUENCE [LARGE SCALE GENOMIC DNA]</scope>
    <source>
        <strain evidence="5 6">S356</strain>
    </source>
</reference>
<dbReference type="InterPro" id="IPR036388">
    <property type="entry name" value="WH-like_DNA-bd_sf"/>
</dbReference>
<dbReference type="Proteomes" id="UP001257277">
    <property type="component" value="Unassembled WGS sequence"/>
</dbReference>